<feature type="domain" description="HMA" evidence="2">
    <location>
        <begin position="5"/>
        <end position="75"/>
    </location>
</feature>
<dbReference type="GeneID" id="105034195"/>
<dbReference type="InterPro" id="IPR006121">
    <property type="entry name" value="HMA_dom"/>
</dbReference>
<proteinExistence type="predicted"/>
<dbReference type="Gene3D" id="3.30.70.100">
    <property type="match status" value="1"/>
</dbReference>
<dbReference type="InParanoid" id="A0A6I9QE25"/>
<accession>A0A6I9QE25</accession>
<name>A0A6I9QE25_ELAGV</name>
<organism evidence="3 4">
    <name type="scientific">Elaeis guineensis var. tenera</name>
    <name type="common">Oil palm</name>
    <dbReference type="NCBI Taxonomy" id="51953"/>
    <lineage>
        <taxon>Eukaryota</taxon>
        <taxon>Viridiplantae</taxon>
        <taxon>Streptophyta</taxon>
        <taxon>Embryophyta</taxon>
        <taxon>Tracheophyta</taxon>
        <taxon>Spermatophyta</taxon>
        <taxon>Magnoliopsida</taxon>
        <taxon>Liliopsida</taxon>
        <taxon>Arecaceae</taxon>
        <taxon>Arecoideae</taxon>
        <taxon>Cocoseae</taxon>
        <taxon>Elaeidinae</taxon>
        <taxon>Elaeis</taxon>
    </lineage>
</organism>
<dbReference type="GO" id="GO:1900150">
    <property type="term" value="P:regulation of defense response to fungus"/>
    <property type="evidence" value="ECO:0007669"/>
    <property type="project" value="InterPro"/>
</dbReference>
<reference evidence="4" key="1">
    <citation type="submission" date="2025-08" db="UniProtKB">
        <authorList>
            <consortium name="RefSeq"/>
        </authorList>
    </citation>
    <scope>IDENTIFICATION</scope>
</reference>
<evidence type="ECO:0000256" key="1">
    <source>
        <dbReference type="SAM" id="MobiDB-lite"/>
    </source>
</evidence>
<dbReference type="PROSITE" id="PS50846">
    <property type="entry name" value="HMA_2"/>
    <property type="match status" value="1"/>
</dbReference>
<keyword evidence="3" id="KW-1185">Reference proteome</keyword>
<protein>
    <submittedName>
        <fullName evidence="4">Protein PYRICULARIA ORYZAE RESISTANCE 21</fullName>
    </submittedName>
</protein>
<dbReference type="RefSeq" id="XP_010907553.1">
    <property type="nucleotide sequence ID" value="XM_010909251.2"/>
</dbReference>
<sequence length="225" mass="24305">MADNISTLILTVDLQCCRCYKKIKKVLCKLQDREKIQKIDYDEKNNTVTISGPFDPHCLSKKLRCKACKVIKDIKIKPPEPPPPPPPPPPEPAPPPPPPPEPAPPPPPPPEPAPPPPPPPEPAPPPPPPPPPEPAPPPPPPPEPAPPPPPAPAPPPPEPCRPKIPEPPPACCCRPCPCYQAGYSDGLRCCSCGRLYDWGWGPPPVYCEGYKIVCEEDPAYPCIIM</sequence>
<gene>
    <name evidence="4" type="primary">LOC105034195</name>
</gene>
<dbReference type="FunCoup" id="A0A6I9QE25">
    <property type="interactions" value="95"/>
</dbReference>
<dbReference type="KEGG" id="egu:105034195"/>
<dbReference type="PANTHER" id="PTHR47488">
    <property type="entry name" value="HEAVY METAL TRANSPORT/DETOXIFICATION SUPERFAMILY PROTEIN"/>
    <property type="match status" value="1"/>
</dbReference>
<dbReference type="GO" id="GO:0046872">
    <property type="term" value="F:metal ion binding"/>
    <property type="evidence" value="ECO:0007669"/>
    <property type="project" value="InterPro"/>
</dbReference>
<dbReference type="AlphaFoldDB" id="A0A6I9QE25"/>
<feature type="region of interest" description="Disordered" evidence="1">
    <location>
        <begin position="76"/>
        <end position="156"/>
    </location>
</feature>
<evidence type="ECO:0000313" key="4">
    <source>
        <dbReference type="RefSeq" id="XP_010907553.1"/>
    </source>
</evidence>
<evidence type="ECO:0000259" key="2">
    <source>
        <dbReference type="PROSITE" id="PS50846"/>
    </source>
</evidence>
<dbReference type="PRINTS" id="PR01217">
    <property type="entry name" value="PRICHEXTENSN"/>
</dbReference>
<feature type="compositionally biased region" description="Pro residues" evidence="1">
    <location>
        <begin position="79"/>
        <end position="156"/>
    </location>
</feature>
<dbReference type="PRINTS" id="PR00021">
    <property type="entry name" value="PRORICH"/>
</dbReference>
<dbReference type="SUPFAM" id="SSF55008">
    <property type="entry name" value="HMA, heavy metal-associated domain"/>
    <property type="match status" value="1"/>
</dbReference>
<evidence type="ECO:0000313" key="3">
    <source>
        <dbReference type="Proteomes" id="UP000504607"/>
    </source>
</evidence>
<dbReference type="PANTHER" id="PTHR47488:SF7">
    <property type="entry name" value="HEAVY METAL TRANSPORT_DETOXIFICATION SUPERFAMILY PROTEIN"/>
    <property type="match status" value="1"/>
</dbReference>
<dbReference type="InterPro" id="IPR044169">
    <property type="entry name" value="PI21"/>
</dbReference>
<dbReference type="OrthoDB" id="785270at2759"/>
<dbReference type="Proteomes" id="UP000504607">
    <property type="component" value="Chromosome 1"/>
</dbReference>
<dbReference type="InterPro" id="IPR036163">
    <property type="entry name" value="HMA_dom_sf"/>
</dbReference>